<accession>A0ABY7JYF4</accession>
<dbReference type="PRINTS" id="PR00723">
    <property type="entry name" value="SUBTILISIN"/>
</dbReference>
<keyword evidence="7" id="KW-0732">Signal</keyword>
<dbReference type="InterPro" id="IPR036852">
    <property type="entry name" value="Peptidase_S8/S53_dom_sf"/>
</dbReference>
<evidence type="ECO:0000256" key="7">
    <source>
        <dbReference type="SAM" id="SignalP"/>
    </source>
</evidence>
<organism evidence="9 10">
    <name type="scientific">Jatrophihabitans cynanchi</name>
    <dbReference type="NCBI Taxonomy" id="2944128"/>
    <lineage>
        <taxon>Bacteria</taxon>
        <taxon>Bacillati</taxon>
        <taxon>Actinomycetota</taxon>
        <taxon>Actinomycetes</taxon>
        <taxon>Jatrophihabitantales</taxon>
        <taxon>Jatrophihabitantaceae</taxon>
        <taxon>Jatrophihabitans</taxon>
    </lineage>
</organism>
<evidence type="ECO:0000256" key="1">
    <source>
        <dbReference type="ARBA" id="ARBA00011073"/>
    </source>
</evidence>
<feature type="active site" description="Charge relay system" evidence="5">
    <location>
        <position position="238"/>
    </location>
</feature>
<gene>
    <name evidence="9" type="ORF">M6B22_02225</name>
</gene>
<evidence type="ECO:0000313" key="10">
    <source>
        <dbReference type="Proteomes" id="UP001164693"/>
    </source>
</evidence>
<feature type="compositionally biased region" description="Low complexity" evidence="6">
    <location>
        <begin position="71"/>
        <end position="80"/>
    </location>
</feature>
<feature type="domain" description="Peptidase S8/S53" evidence="8">
    <location>
        <begin position="465"/>
        <end position="586"/>
    </location>
</feature>
<dbReference type="Pfam" id="PF00082">
    <property type="entry name" value="Peptidase_S8"/>
    <property type="match status" value="1"/>
</dbReference>
<comment type="similarity">
    <text evidence="1 5">Belongs to the peptidase S8 family.</text>
</comment>
<feature type="active site" description="Charge relay system" evidence="5">
    <location>
        <position position="201"/>
    </location>
</feature>
<keyword evidence="2 5" id="KW-0645">Protease</keyword>
<keyword evidence="3 5" id="KW-0378">Hydrolase</keyword>
<dbReference type="SUPFAM" id="SSF52743">
    <property type="entry name" value="Subtilisin-like"/>
    <property type="match status" value="1"/>
</dbReference>
<evidence type="ECO:0000313" key="9">
    <source>
        <dbReference type="EMBL" id="WAX57595.1"/>
    </source>
</evidence>
<feature type="active site" description="Charge relay system" evidence="5">
    <location>
        <position position="537"/>
    </location>
</feature>
<feature type="signal peptide" evidence="7">
    <location>
        <begin position="1"/>
        <end position="29"/>
    </location>
</feature>
<evidence type="ECO:0000256" key="2">
    <source>
        <dbReference type="ARBA" id="ARBA00022670"/>
    </source>
</evidence>
<keyword evidence="10" id="KW-1185">Reference proteome</keyword>
<evidence type="ECO:0000256" key="3">
    <source>
        <dbReference type="ARBA" id="ARBA00022801"/>
    </source>
</evidence>
<dbReference type="EMBL" id="CP097463">
    <property type="protein sequence ID" value="WAX57595.1"/>
    <property type="molecule type" value="Genomic_DNA"/>
</dbReference>
<name>A0ABY7JYF4_9ACTN</name>
<dbReference type="PANTHER" id="PTHR43806:SF11">
    <property type="entry name" value="CEREVISIN-RELATED"/>
    <property type="match status" value="1"/>
</dbReference>
<proteinExistence type="inferred from homology"/>
<dbReference type="RefSeq" id="WP_269444140.1">
    <property type="nucleotide sequence ID" value="NZ_CP097463.1"/>
</dbReference>
<protein>
    <submittedName>
        <fullName evidence="9">S8 family serine peptidase</fullName>
    </submittedName>
</protein>
<dbReference type="PROSITE" id="PS51892">
    <property type="entry name" value="SUBTILASE"/>
    <property type="match status" value="1"/>
</dbReference>
<keyword evidence="4 5" id="KW-0720">Serine protease</keyword>
<dbReference type="InterPro" id="IPR023828">
    <property type="entry name" value="Peptidase_S8_Ser-AS"/>
</dbReference>
<sequence>MRRTGTIVAIIALVGSALVGSVLSVPAVAAPANPSSPAKPSGTAPSAGSGAAVRGAGPAAATLRSVPARPPAATAVAPQVKPAVTPQSRALPANVDPQSVQVPAEANGQVLLTVTGDPATVRTQAAKLGGRVLVSAGRSNSVEVPPAAIGALGSAPGVGAVEPPVRAYVQDSTSQGVAKSGAGTWQAAGDKGAHTAVAIVDAGFANLAAEKAAGHITYAGYNAGNCPGAGTSGANSQHGTAVAEIVHQMAPAASIYLYCVQDTVAFVAAARDIVKRKIMIASSSLGFPADGRGDGSGGSATASGAVRSARLAGVLWIQSAGNNAREHWSGRLTDSDRDGHVDIGCSGRTCPEVDSMFMPPNYGSAEVVLKWDQWPVSADTGITLVAYESACTDDNFDDCTLLTSQSVRHRAGRVPALGLTVDNPGYFLRVDVAIKISAAYPSVAYDLSYWGEVSDPSYLASWHSSQAAAGSVTEPANSPYAFAVGAADVTRSALEAFSSRGPTIDGRTKPDITGWDCVRSNLPAFSSPENPAFCGTSAAAPHVAGAAVLVRSARPSMDATQIETFLQQRANSGKPLLPPSRALGYGRLTLGSTAGVAPPPGSGYVALSPRKVLDTRTRLGGHHRKLGPGSVLTLRVAHLPSTATAVALNVTALTPTATTSLGVFQGGTGWPGTTNLRLSRADPSVTAFVTVSLDRSRHTVSIRNARGHVNVLASVIGYFRTTSSTGFVPVSPRTVLDTRTRVGGHHAALRNRSRVTINPHLPAAATAAVVNLTALGVTGHGYFGLSNACSNTTYQLTSNSAARTVLAIVRLNPANRMCLRFAGTRADARVQVVGYFAPRRGYRFHPVLTPTRIVDTARGIGGRPPATLRSGRSSTYYGAGLNGVPLRARAMFVGLTDTSATSTGYLAPFAGSRRPHRLSAGLTFSRHRITDDSAVIGLSGRRFGVFNSHGRTGLTVDLYGYFL</sequence>
<evidence type="ECO:0000256" key="6">
    <source>
        <dbReference type="SAM" id="MobiDB-lite"/>
    </source>
</evidence>
<dbReference type="InterPro" id="IPR000209">
    <property type="entry name" value="Peptidase_S8/S53_dom"/>
</dbReference>
<dbReference type="PANTHER" id="PTHR43806">
    <property type="entry name" value="PEPTIDASE S8"/>
    <property type="match status" value="1"/>
</dbReference>
<evidence type="ECO:0000256" key="5">
    <source>
        <dbReference type="PROSITE-ProRule" id="PRU01240"/>
    </source>
</evidence>
<dbReference type="PROSITE" id="PS00138">
    <property type="entry name" value="SUBTILASE_SER"/>
    <property type="match status" value="1"/>
</dbReference>
<evidence type="ECO:0000256" key="4">
    <source>
        <dbReference type="ARBA" id="ARBA00022825"/>
    </source>
</evidence>
<dbReference type="Proteomes" id="UP001164693">
    <property type="component" value="Chromosome"/>
</dbReference>
<evidence type="ECO:0000259" key="8">
    <source>
        <dbReference type="Pfam" id="PF00082"/>
    </source>
</evidence>
<feature type="compositionally biased region" description="Low complexity" evidence="6">
    <location>
        <begin position="30"/>
        <end position="61"/>
    </location>
</feature>
<feature type="region of interest" description="Disordered" evidence="6">
    <location>
        <begin position="30"/>
        <end position="80"/>
    </location>
</feature>
<dbReference type="Gene3D" id="3.40.50.200">
    <property type="entry name" value="Peptidase S8/S53 domain"/>
    <property type="match status" value="2"/>
</dbReference>
<dbReference type="InterPro" id="IPR050131">
    <property type="entry name" value="Peptidase_S8_subtilisin-like"/>
</dbReference>
<feature type="chain" id="PRO_5045543991" evidence="7">
    <location>
        <begin position="30"/>
        <end position="963"/>
    </location>
</feature>
<reference evidence="9" key="1">
    <citation type="submission" date="2022-05" db="EMBL/GenBank/DDBJ databases">
        <title>Jatrophihabitans sp. SB3-54 whole genome sequence.</title>
        <authorList>
            <person name="Suh M.K."/>
            <person name="Eom M.K."/>
            <person name="Kim J.S."/>
            <person name="Kim H.S."/>
            <person name="Do H.E."/>
            <person name="Shin Y.K."/>
            <person name="Lee J.-S."/>
        </authorList>
    </citation>
    <scope>NUCLEOTIDE SEQUENCE</scope>
    <source>
        <strain evidence="9">SB3-54</strain>
    </source>
</reference>
<dbReference type="InterPro" id="IPR015500">
    <property type="entry name" value="Peptidase_S8_subtilisin-rel"/>
</dbReference>